<evidence type="ECO:0008006" key="13">
    <source>
        <dbReference type="Google" id="ProtNLM"/>
    </source>
</evidence>
<evidence type="ECO:0000256" key="5">
    <source>
        <dbReference type="ARBA" id="ARBA00023163"/>
    </source>
</evidence>
<evidence type="ECO:0000256" key="2">
    <source>
        <dbReference type="ARBA" id="ARBA00022658"/>
    </source>
</evidence>
<dbReference type="InterPro" id="IPR041086">
    <property type="entry name" value="YBD"/>
</dbReference>
<feature type="region of interest" description="Disordered" evidence="8">
    <location>
        <begin position="39"/>
        <end position="60"/>
    </location>
</feature>
<dbReference type="Pfam" id="PF17725">
    <property type="entry name" value="YBD"/>
    <property type="match status" value="1"/>
</dbReference>
<gene>
    <name evidence="11" type="ORF">KC01_LOCUS21246</name>
</gene>
<dbReference type="SMART" id="SM00801">
    <property type="entry name" value="dDENN"/>
    <property type="match status" value="1"/>
</dbReference>
<feature type="compositionally biased region" description="Basic and acidic residues" evidence="8">
    <location>
        <begin position="488"/>
        <end position="504"/>
    </location>
</feature>
<proteinExistence type="predicted"/>
<evidence type="ECO:0000313" key="12">
    <source>
        <dbReference type="Proteomes" id="UP001497482"/>
    </source>
</evidence>
<keyword evidence="5" id="KW-0804">Transcription</keyword>
<dbReference type="InterPro" id="IPR001194">
    <property type="entry name" value="cDENN_dom"/>
</dbReference>
<feature type="region of interest" description="Disordered" evidence="8">
    <location>
        <begin position="557"/>
        <end position="593"/>
    </location>
</feature>
<dbReference type="GO" id="GO:0005634">
    <property type="term" value="C:nucleus"/>
    <property type="evidence" value="ECO:0007669"/>
    <property type="project" value="UniProtKB-SubCell"/>
</dbReference>
<dbReference type="PROSITE" id="PS00554">
    <property type="entry name" value="TEA_1"/>
    <property type="match status" value="1"/>
</dbReference>
<dbReference type="Gene3D" id="3.40.50.11500">
    <property type="match status" value="1"/>
</dbReference>
<dbReference type="SMART" id="SM00799">
    <property type="entry name" value="DENN"/>
    <property type="match status" value="1"/>
</dbReference>
<name>A0AAV2KUM7_KNICA</name>
<keyword evidence="2" id="KW-0344">Guanine-nucleotide releasing factor</keyword>
<evidence type="ECO:0000256" key="7">
    <source>
        <dbReference type="PROSITE-ProRule" id="PRU00505"/>
    </source>
</evidence>
<dbReference type="Pfam" id="PF01285">
    <property type="entry name" value="TEA"/>
    <property type="match status" value="1"/>
</dbReference>
<dbReference type="InterPro" id="IPR005113">
    <property type="entry name" value="uDENN_dom"/>
</dbReference>
<accession>A0AAV2KUM7</accession>
<feature type="compositionally biased region" description="Polar residues" evidence="8">
    <location>
        <begin position="981"/>
        <end position="995"/>
    </location>
</feature>
<dbReference type="PRINTS" id="PR00065">
    <property type="entry name" value="TEADOMAIN"/>
</dbReference>
<dbReference type="InterPro" id="IPR000818">
    <property type="entry name" value="TEA/ATTS_dom"/>
</dbReference>
<feature type="compositionally biased region" description="Pro residues" evidence="8">
    <location>
        <begin position="365"/>
        <end position="382"/>
    </location>
</feature>
<feature type="compositionally biased region" description="Low complexity" evidence="8">
    <location>
        <begin position="509"/>
        <end position="527"/>
    </location>
</feature>
<evidence type="ECO:0000256" key="4">
    <source>
        <dbReference type="ARBA" id="ARBA00023125"/>
    </source>
</evidence>
<comment type="subcellular location">
    <subcellularLocation>
        <location evidence="1">Nucleus</location>
    </subcellularLocation>
</comment>
<feature type="region of interest" description="Disordered" evidence="8">
    <location>
        <begin position="1081"/>
        <end position="1101"/>
    </location>
</feature>
<dbReference type="GO" id="GO:0005085">
    <property type="term" value="F:guanyl-nucleotide exchange factor activity"/>
    <property type="evidence" value="ECO:0007669"/>
    <property type="project" value="UniProtKB-KW"/>
</dbReference>
<feature type="DNA-binding region" description="TEA" evidence="7">
    <location>
        <begin position="1106"/>
        <end position="1182"/>
    </location>
</feature>
<feature type="region of interest" description="Disordered" evidence="8">
    <location>
        <begin position="978"/>
        <end position="998"/>
    </location>
</feature>
<evidence type="ECO:0000313" key="11">
    <source>
        <dbReference type="EMBL" id="CAL1591911.1"/>
    </source>
</evidence>
<dbReference type="SMART" id="SM00426">
    <property type="entry name" value="TEA"/>
    <property type="match status" value="1"/>
</dbReference>
<feature type="region of interest" description="Disordered" evidence="8">
    <location>
        <begin position="1"/>
        <end position="24"/>
    </location>
</feature>
<dbReference type="InterPro" id="IPR005112">
    <property type="entry name" value="dDENN_dom"/>
</dbReference>
<feature type="region of interest" description="Disordered" evidence="8">
    <location>
        <begin position="108"/>
        <end position="231"/>
    </location>
</feature>
<dbReference type="GO" id="GO:0005667">
    <property type="term" value="C:transcription regulator complex"/>
    <property type="evidence" value="ECO:0007669"/>
    <property type="project" value="TreeGrafter"/>
</dbReference>
<dbReference type="InterPro" id="IPR043153">
    <property type="entry name" value="DENN_C"/>
</dbReference>
<dbReference type="Pfam" id="PF03455">
    <property type="entry name" value="dDENN"/>
    <property type="match status" value="1"/>
</dbReference>
<dbReference type="InterPro" id="IPR038096">
    <property type="entry name" value="TEA/ATTS_sf"/>
</dbReference>
<dbReference type="Pfam" id="PF03456">
    <property type="entry name" value="uDENN"/>
    <property type="match status" value="1"/>
</dbReference>
<evidence type="ECO:0000259" key="10">
    <source>
        <dbReference type="PROSITE" id="PS51088"/>
    </source>
</evidence>
<feature type="compositionally biased region" description="Low complexity" evidence="8">
    <location>
        <begin position="136"/>
        <end position="147"/>
    </location>
</feature>
<dbReference type="PANTHER" id="PTHR11834">
    <property type="entry name" value="TRANSCRIPTIONAL ENHANCER FACTOR TEF RELATED"/>
    <property type="match status" value="1"/>
</dbReference>
<dbReference type="PANTHER" id="PTHR11834:SF2">
    <property type="entry name" value="TRANSCRIPTIONAL ENHANCER FACTOR TEF-3"/>
    <property type="match status" value="1"/>
</dbReference>
<evidence type="ECO:0000256" key="3">
    <source>
        <dbReference type="ARBA" id="ARBA00023015"/>
    </source>
</evidence>
<feature type="region of interest" description="Disordered" evidence="8">
    <location>
        <begin position="265"/>
        <end position="399"/>
    </location>
</feature>
<dbReference type="PROSITE" id="PS50211">
    <property type="entry name" value="DENN"/>
    <property type="match status" value="1"/>
</dbReference>
<dbReference type="FunFam" id="3.40.50.11500:FF:000004">
    <property type="entry name" value="DENN domain-containing protein 2C isoform X1"/>
    <property type="match status" value="1"/>
</dbReference>
<feature type="region of interest" description="Disordered" evidence="8">
    <location>
        <begin position="463"/>
        <end position="542"/>
    </location>
</feature>
<keyword evidence="6" id="KW-0539">Nucleus</keyword>
<dbReference type="Gene3D" id="2.70.50.80">
    <property type="match status" value="1"/>
</dbReference>
<feature type="domain" description="TEA" evidence="10">
    <location>
        <begin position="1106"/>
        <end position="1182"/>
    </location>
</feature>
<evidence type="ECO:0000259" key="9">
    <source>
        <dbReference type="PROSITE" id="PS50211"/>
    </source>
</evidence>
<dbReference type="GO" id="GO:0000981">
    <property type="term" value="F:DNA-binding transcription factor activity, RNA polymerase II-specific"/>
    <property type="evidence" value="ECO:0007669"/>
    <property type="project" value="TreeGrafter"/>
</dbReference>
<dbReference type="SMART" id="SM00800">
    <property type="entry name" value="uDENN"/>
    <property type="match status" value="1"/>
</dbReference>
<evidence type="ECO:0000256" key="8">
    <source>
        <dbReference type="SAM" id="MobiDB-lite"/>
    </source>
</evidence>
<evidence type="ECO:0000256" key="6">
    <source>
        <dbReference type="ARBA" id="ARBA00023242"/>
    </source>
</evidence>
<reference evidence="11 12" key="1">
    <citation type="submission" date="2024-04" db="EMBL/GenBank/DDBJ databases">
        <authorList>
            <person name="Waldvogel A.-M."/>
            <person name="Schoenle A."/>
        </authorList>
    </citation>
    <scope>NUCLEOTIDE SEQUENCE [LARGE SCALE GENOMIC DNA]</scope>
</reference>
<dbReference type="GO" id="GO:0048568">
    <property type="term" value="P:embryonic organ development"/>
    <property type="evidence" value="ECO:0007669"/>
    <property type="project" value="TreeGrafter"/>
</dbReference>
<feature type="compositionally biased region" description="Basic and acidic residues" evidence="8">
    <location>
        <begin position="195"/>
        <end position="231"/>
    </location>
</feature>
<feature type="compositionally biased region" description="Low complexity" evidence="8">
    <location>
        <begin position="1"/>
        <end position="14"/>
    </location>
</feature>
<keyword evidence="3" id="KW-0805">Transcription regulation</keyword>
<dbReference type="Proteomes" id="UP001497482">
    <property type="component" value="Chromosome 2"/>
</dbReference>
<dbReference type="FunFam" id="2.70.50.80:FF:000001">
    <property type="entry name" value="Transcriptional enhancer factor TEF-1, putative"/>
    <property type="match status" value="1"/>
</dbReference>
<organism evidence="11 12">
    <name type="scientific">Knipowitschia caucasica</name>
    <name type="common">Caucasian dwarf goby</name>
    <name type="synonym">Pomatoschistus caucasicus</name>
    <dbReference type="NCBI Taxonomy" id="637954"/>
    <lineage>
        <taxon>Eukaryota</taxon>
        <taxon>Metazoa</taxon>
        <taxon>Chordata</taxon>
        <taxon>Craniata</taxon>
        <taxon>Vertebrata</taxon>
        <taxon>Euteleostomi</taxon>
        <taxon>Actinopterygii</taxon>
        <taxon>Neopterygii</taxon>
        <taxon>Teleostei</taxon>
        <taxon>Neoteleostei</taxon>
        <taxon>Acanthomorphata</taxon>
        <taxon>Gobiaria</taxon>
        <taxon>Gobiiformes</taxon>
        <taxon>Gobioidei</taxon>
        <taxon>Gobiidae</taxon>
        <taxon>Gobiinae</taxon>
        <taxon>Knipowitschia</taxon>
    </lineage>
</organism>
<dbReference type="FunFam" id="3.30.450.200:FF:000001">
    <property type="entry name" value="DENN domain-containing protein 2A isoform X1"/>
    <property type="match status" value="1"/>
</dbReference>
<evidence type="ECO:0000256" key="1">
    <source>
        <dbReference type="ARBA" id="ARBA00004123"/>
    </source>
</evidence>
<feature type="compositionally biased region" description="Basic and acidic residues" evidence="8">
    <location>
        <begin position="387"/>
        <end position="399"/>
    </location>
</feature>
<keyword evidence="12" id="KW-1185">Reference proteome</keyword>
<dbReference type="EMBL" id="OZ035824">
    <property type="protein sequence ID" value="CAL1591911.1"/>
    <property type="molecule type" value="Genomic_DNA"/>
</dbReference>
<feature type="domain" description="UDENN" evidence="9">
    <location>
        <begin position="625"/>
        <end position="1035"/>
    </location>
</feature>
<dbReference type="Gene3D" id="6.10.20.40">
    <property type="entry name" value="TEA/ATTS domain"/>
    <property type="match status" value="1"/>
</dbReference>
<sequence length="1949" mass="217813">MSSVRSSFSPSSQSLGPAADEFRGSGGCGWVGGWDRGIERELDTGGGQGSHSGERMPAASTMTGGRALLLCTNTENCIYQSVNGLQCCGFQLRDSPLSAVPHLLSEVAGPRAAPPHRPVSPSSKPGQPEDTMLAQRRTTTSTDPRTPGLENGSCGTNLNNIKSSAGAKSASIRDKISQWEGKREPTIGGSTGDPEAARKKETKIPDVQRSDSKRFASRERQDSGKENFKCKATEGNNNLIIERSIKPTEQPQHKKNVLIHVKKLEKATKDQPDRPSLAFPGNYFCPPSKEEQEETEKRGSEPIFGTFDVVRLGSRRRRDAENVYSEPGAPSINPLPKPQRTFQHHTPPTSPVSGPGMGKGKRILPPLPSIPPPPLPSSPPPGVCRRAWSDKPRDSNNRKSYEFEDLLQLSAEGCRADRYAQSRLGLARTLSVENVYEDIIDPPTKENPYEDIEVERSCLETKCYSPMSSSPVPDTPTKPPKSGFFRQTSERRSFKLLELRKINKDSGVSSPSRISPPSTPSSPDDTPCLSGDPNNRRRRKIPKMVLKINAIFEARRGKKRMKRVSQSTESSSGREENSESESDTEEKLKAHSQRLVSVQSMLRQTGKYRTLERDLMELQERKLFEYFIVVALHKTKAGVPYLPEVTQQFPLKLERSFKFMRETEDQLKVIPQFCFPDAKDWAPVDNFPSETFSFVLTGEDGSRRFGYCRRLLPSGKGRRLPEVYCIVSRLGCFDLFSKILDEVEKRRAISPALVQPFMRGIMEAPFPAPGRTITVKNFLPGSGTEVIELCRPSDSRLEHVDFECLFSSLSLRLLLKVFASLLLERRVIFTADKLSTLSQCCHAVVALLYPFTWQHTYIPVLPPSMLDIVCTPTPFIVGLLSSSLPRLTELPIEEVLVVDLGSSRFVRQLDDEDSILPHKLQAALEQVLDKRKELASDKGDLFNDSSSLSAVVSEAFVRFFVEIVGHFSLFLGGTEREDESLSSPSSHNPPASTFQREPFRKAVTSKSLRRFLEVFMETQMFTGFIQERELRRQGLKGLFEVRAQEYLDSLPGSEQRGVNKFLKGLGSKMKFLSKNNSDFTQSTWVPAPSPRGGSEELGEGLDKPLENDAEGVWSPDIEQSFQEALAIYPPCGRRKIILSDEGKMYGRNELIARYIKLRTGKTRTRKQVSSHIQVLARRKAREIQVKLKGAVDMGVQYVAVDMVLKYVAVYMGVQYVAVDMGVQYVAVDMGLQYVAVDMGLQYVAVDMGLQYMAVDMGVQYVAVDMRVQYVAVDMGVQYVAVDMGVQYVAVDMGLQYMAVDMGVQYVAVDMGVQYVAVDMGVQYVAVDMGVQYVAVDMRVQYVAVDMGVQYVAVDMGVQYGAVDMGVQYVAVDMRVQYVAVDMGVQYVAVDMRVQYGAVDMLEQYVAANMWVQYVAVDMGVQYVAVDMLEQYVAANMWVQYVAVDMGVQYVAVDMLEQYVAANMWVQYAAVDMGVQYVAVDMLEQYVAANMWVQYVAVDMGVQYVAVYMGMQYLAEDMGLQYVAVDMGMQYVAVYMGMQYLAEDMGLQYVAVDMGMQYVAVYMGMQYLAEDMGLQYVAVDMGMQYVAVYMGMQYLAEDMGLQYVAVSGRRYGAANFTDDATAFASLPPFRAVRDQAAKDKALQSMATMSSAQIISPTAFQNKMALQGLSRQAYTPSGGFWHGALSGQPGGHEDIKPFSQQSYTMQASGPTPITGYESTAGMAVSPGAPPWQGRCIASSKLRMLEFSSFLEQPQDPETFNKHLLVHIGQSNPSYSDPYLESVDIRQIYDKFPEKKGGLKELFDKGPHNAFFLVKFWADLSINLQDDSNFFYGVSSQYESSENMIITSSTKVCSFGKQVVEKVETEYARYENGRYVFRIHRSPLCEYMINFIHKLKHLPEKYMMNSVLENFTILQVVTNRDTLETLLCIAYVFEVSTSEHGAQHHIYRLVKD</sequence>
<keyword evidence="4" id="KW-0238">DNA-binding</keyword>
<dbReference type="InterPro" id="IPR050937">
    <property type="entry name" value="TEC1_TEAD_TF"/>
</dbReference>
<dbReference type="InterPro" id="IPR037516">
    <property type="entry name" value="Tripartite_DENN"/>
</dbReference>
<dbReference type="GO" id="GO:0035329">
    <property type="term" value="P:hippo signaling"/>
    <property type="evidence" value="ECO:0007669"/>
    <property type="project" value="TreeGrafter"/>
</dbReference>
<dbReference type="GO" id="GO:0000978">
    <property type="term" value="F:RNA polymerase II cis-regulatory region sequence-specific DNA binding"/>
    <property type="evidence" value="ECO:0007669"/>
    <property type="project" value="TreeGrafter"/>
</dbReference>
<feature type="compositionally biased region" description="Basic and acidic residues" evidence="8">
    <location>
        <begin position="171"/>
        <end position="185"/>
    </location>
</feature>
<dbReference type="Gene3D" id="3.30.450.200">
    <property type="match status" value="1"/>
</dbReference>
<protein>
    <recommendedName>
        <fullName evidence="13">UDENN domain-containing protein</fullName>
    </recommendedName>
</protein>
<dbReference type="Pfam" id="PF02141">
    <property type="entry name" value="DENN"/>
    <property type="match status" value="1"/>
</dbReference>
<dbReference type="PROSITE" id="PS51088">
    <property type="entry name" value="TEA_2"/>
    <property type="match status" value="1"/>
</dbReference>